<dbReference type="Gene3D" id="1.10.30.50">
    <property type="match status" value="1"/>
</dbReference>
<dbReference type="Pfam" id="PF18541">
    <property type="entry name" value="RuvC_III"/>
    <property type="match status" value="1"/>
</dbReference>
<evidence type="ECO:0000256" key="12">
    <source>
        <dbReference type="HAMAP-Rule" id="MF_01480"/>
    </source>
</evidence>
<dbReference type="Pfam" id="PF18470">
    <property type="entry name" value="Cas9_a"/>
    <property type="match status" value="1"/>
</dbReference>
<dbReference type="InterPro" id="IPR036397">
    <property type="entry name" value="RNaseH_sf"/>
</dbReference>
<dbReference type="RefSeq" id="WP_019966598.1">
    <property type="nucleotide sequence ID" value="NZ_UGSK01000001.1"/>
</dbReference>
<dbReference type="Gene3D" id="3.30.420.10">
    <property type="entry name" value="Ribonuclease H-like superfamily/Ribonuclease H"/>
    <property type="match status" value="2"/>
</dbReference>
<dbReference type="InterPro" id="IPR003615">
    <property type="entry name" value="HNH_nuc"/>
</dbReference>
<dbReference type="GO" id="GO:0016787">
    <property type="term" value="F:hydrolase activity"/>
    <property type="evidence" value="ECO:0007669"/>
    <property type="project" value="UniProtKB-KW"/>
</dbReference>
<dbReference type="NCBIfam" id="TIGR01865">
    <property type="entry name" value="cas_Csn1"/>
    <property type="match status" value="1"/>
</dbReference>
<evidence type="ECO:0000256" key="1">
    <source>
        <dbReference type="ARBA" id="ARBA00001946"/>
    </source>
</evidence>
<dbReference type="Proteomes" id="UP000255000">
    <property type="component" value="Unassembled WGS sequence"/>
</dbReference>
<keyword evidence="7 12" id="KW-0694">RNA-binding</keyword>
<comment type="cofactor">
    <cofactor evidence="1">
        <name>Mg(2+)</name>
        <dbReference type="ChEBI" id="CHEBI:18420"/>
    </cofactor>
</comment>
<evidence type="ECO:0000256" key="10">
    <source>
        <dbReference type="ARBA" id="ARBA00023211"/>
    </source>
</evidence>
<dbReference type="Pfam" id="PF13395">
    <property type="entry name" value="HNH_4"/>
    <property type="match status" value="1"/>
</dbReference>
<evidence type="ECO:0000256" key="9">
    <source>
        <dbReference type="ARBA" id="ARBA00023125"/>
    </source>
</evidence>
<evidence type="ECO:0000256" key="7">
    <source>
        <dbReference type="ARBA" id="ARBA00022884"/>
    </source>
</evidence>
<evidence type="ECO:0000256" key="2">
    <source>
        <dbReference type="ARBA" id="ARBA00022722"/>
    </source>
</evidence>
<dbReference type="HAMAP" id="MF_01480">
    <property type="entry name" value="Cas9"/>
    <property type="match status" value="1"/>
</dbReference>
<dbReference type="PROSITE" id="PS51749">
    <property type="entry name" value="HNH_CAS9"/>
    <property type="match status" value="1"/>
</dbReference>
<dbReference type="EMBL" id="UGSK01000001">
    <property type="protein sequence ID" value="SUB01609.1"/>
    <property type="molecule type" value="Genomic_DNA"/>
</dbReference>
<reference evidence="14 15" key="1">
    <citation type="submission" date="2018-06" db="EMBL/GenBank/DDBJ databases">
        <authorList>
            <consortium name="Pathogen Informatics"/>
            <person name="Doyle S."/>
        </authorList>
    </citation>
    <scope>NUCLEOTIDE SEQUENCE [LARGE SCALE GENOMIC DNA]</scope>
    <source>
        <strain evidence="14 15">NCTC13350</strain>
    </source>
</reference>
<dbReference type="OrthoDB" id="9777169at2"/>
<dbReference type="InterPro" id="IPR033114">
    <property type="entry name" value="HNH_CAS9"/>
</dbReference>
<comment type="function">
    <text evidence="12">CRISPR (clustered regularly interspaced short palindromic repeat) is an adaptive immune system that provides protection against mobile genetic elements (viruses, transposable elements and conjugative plasmids). CRISPR clusters contain spacers, sequences complementary to antecedent mobile elements, and target invading nucleic acids. CRISPR clusters are transcribed and processed into CRISPR RNA (crRNA). In type II CRISPR systems correct processing of pre-crRNA requires a trans-encoded small RNA (tracrRNA), endogenous ribonuclease 3 (rnc) and this protein. The tracrRNA serves as a guide for ribonuclease 3-aided processing of pre-crRNA. Subsequently Cas9/crRNA/tracrRNA endonucleolytically cleaves linear or circular dsDNA target complementary to the spacer; Cas9 is inactive in the absence of the 2 guide RNAs (gRNA). Cas9 recognizes the protospacer adjacent motif (PAM) in the CRISPR repeat sequences to help distinguish self versus nonself, as targets within the bacterial CRISPR locus do not have PAMs. PAM recognition is also required for catalytic activity.</text>
</comment>
<evidence type="ECO:0000259" key="13">
    <source>
        <dbReference type="PROSITE" id="PS51749"/>
    </source>
</evidence>
<keyword evidence="5 12" id="KW-0378">Hydrolase</keyword>
<accession>A0A378ZXP0</accession>
<dbReference type="EC" id="3.1.-.-" evidence="12"/>
<keyword evidence="4 12" id="KW-0255">Endonuclease</keyword>
<comment type="subunit">
    <text evidence="11 12">Monomer. Binds crRNA and tracrRNA.</text>
</comment>
<dbReference type="GO" id="GO:0003723">
    <property type="term" value="F:RNA binding"/>
    <property type="evidence" value="ECO:0007669"/>
    <property type="project" value="UniProtKB-UniRule"/>
</dbReference>
<sequence>MRILGIDGGISSIGWAVVDLESQRIVAAGTRMFDSPEEATKSGPKLKNADRRLFRGQRRTIRRRAKRMADIRKLFHASGLLPSGDRGALAAEAGDKDPWSLRAEGLDRKLTSREWALALGHIARHRGFRSNRKGTESNKASENQKVLASIEATREKSQRWRTVGEMFARDDTFIDRKRNRDGDYTRSILRADQEAEVRKLFAAQRRHGNPHTSDELEATFSELAFSQKPLQGSLGMVGDCPFLPGHKRASVFAPSFERFRLLSRLTNLRLVTADGRRALTPDEITKALSGYARTKSLTFKALRTKLGLVEADRFDGVGPDIEKRDIARRTGAALEGTKTLLDVLIPAIGEIEAFGLLERGTPLDEATAAIAFNEDLGDIETGLQASGLPAEAVSALLEAARQGAFDTFKGTAALSAAAARALCEPMGRGLVYSDACAELGWSHSEQSVMDLSAIGSPVAQKAAREILKQIKAVSQAFGPFDRVHVEMARDVGKSSEERRKIENGINKRTDERHRAAEELADHLGKTASTLRSEDILRYELWKEQNGRCLYSGKAIPLQAVLATDNAVQIDHILPWSRFGDDSFVNKTLCFTKANADKKNRTPYEWKSAEQSDDWERFQAEVESNKALKGLKKRNYLIRNASDREEAFRSRNLNDTRFALKVVLAHLKDAFPNLARETGGERRIFARPGALTAALRRAWGLESLKKGAHGERLEDDRHHALDAIVTALCSESLLQRATALAKAAEIKGEKFELRGLPAPWGTPAEFRNEVAAVVQAVFVSRPESGRIRGKGHDATIRQIREIDGEAKVFERKAIEELKIGDLDRIPVPKPYGKIVDPGKLRDQLLDSLKSWIEAGKPKDALPLSPKGDPVRKVKLLSRAKKAVAVRGGSADRSEMIRVDVFAKANTQGKTQYFLVPIYRNDFFRSKGGGMDGPPNSAVQANTPESSWPIMDQSYEFCFSILQNSLLTVVRPTGEVVEGYFKGLDRSTGAISLAHHTAPQQIERGIGARTLLRIEKYHVDRLGQKHAVGKEIRTWRGRACI</sequence>
<keyword evidence="8 12" id="KW-0051">Antiviral defense</keyword>
<dbReference type="GO" id="GO:0004519">
    <property type="term" value="F:endonuclease activity"/>
    <property type="evidence" value="ECO:0007669"/>
    <property type="project" value="UniProtKB-UniRule"/>
</dbReference>
<comment type="caution">
    <text evidence="12">Lacks conserved residue(s) required for the propagation of feature annotation.</text>
</comment>
<evidence type="ECO:0000256" key="5">
    <source>
        <dbReference type="ARBA" id="ARBA00022801"/>
    </source>
</evidence>
<evidence type="ECO:0000313" key="14">
    <source>
        <dbReference type="EMBL" id="SUB01609.1"/>
    </source>
</evidence>
<proteinExistence type="inferred from homology"/>
<gene>
    <name evidence="12" type="primary">cas9</name>
    <name evidence="14" type="ORF">NCTC13350_02552</name>
</gene>
<dbReference type="InterPro" id="IPR028629">
    <property type="entry name" value="Cas9"/>
</dbReference>
<evidence type="ECO:0000313" key="15">
    <source>
        <dbReference type="Proteomes" id="UP000255000"/>
    </source>
</evidence>
<dbReference type="AlphaFoldDB" id="A0A378ZXP0"/>
<dbReference type="InterPro" id="IPR041383">
    <property type="entry name" value="RuvC_III"/>
</dbReference>
<keyword evidence="9 12" id="KW-0238">DNA-binding</keyword>
<dbReference type="GO" id="GO:0043571">
    <property type="term" value="P:maintenance of CRISPR repeat elements"/>
    <property type="evidence" value="ECO:0007669"/>
    <property type="project" value="UniProtKB-UniRule"/>
</dbReference>
<keyword evidence="2 12" id="KW-0540">Nuclease</keyword>
<dbReference type="GO" id="GO:0051607">
    <property type="term" value="P:defense response to virus"/>
    <property type="evidence" value="ECO:0007669"/>
    <property type="project" value="UniProtKB-UniRule"/>
</dbReference>
<evidence type="ECO:0000256" key="3">
    <source>
        <dbReference type="ARBA" id="ARBA00022723"/>
    </source>
</evidence>
<keyword evidence="10" id="KW-0464">Manganese</keyword>
<dbReference type="GO" id="GO:0003677">
    <property type="term" value="F:DNA binding"/>
    <property type="evidence" value="ECO:0007669"/>
    <property type="project" value="UniProtKB-UniRule"/>
</dbReference>
<evidence type="ECO:0000256" key="11">
    <source>
        <dbReference type="ARBA" id="ARBA00046380"/>
    </source>
</evidence>
<evidence type="ECO:0000256" key="8">
    <source>
        <dbReference type="ARBA" id="ARBA00023118"/>
    </source>
</evidence>
<feature type="domain" description="HNH Cas9-type" evidence="13">
    <location>
        <begin position="494"/>
        <end position="652"/>
    </location>
</feature>
<protein>
    <recommendedName>
        <fullName evidence="12">CRISPR-associated endonuclease Cas9</fullName>
        <ecNumber evidence="12">3.1.-.-</ecNumber>
    </recommendedName>
</protein>
<comment type="similarity">
    <text evidence="12">Belongs to the CRISPR-associated Cas9 family.</text>
</comment>
<evidence type="ECO:0000256" key="4">
    <source>
        <dbReference type="ARBA" id="ARBA00022759"/>
    </source>
</evidence>
<name>A0A378ZXP0_9HYPH</name>
<feature type="active site" description="Proton acceptor for HNH nuclease domain" evidence="12">
    <location>
        <position position="571"/>
    </location>
</feature>
<feature type="active site" description="For RuvC-like nuclease domain" evidence="12">
    <location>
        <position position="7"/>
    </location>
</feature>
<evidence type="ECO:0000256" key="6">
    <source>
        <dbReference type="ARBA" id="ARBA00022842"/>
    </source>
</evidence>
<keyword evidence="3" id="KW-0479">Metal-binding</keyword>
<comment type="domain">
    <text evidence="12">Has 2 endonuclease domains. The discontinuous RuvC-like domain cleaves the target DNA noncomplementary to crRNA while the HNH nuclease domain cleaves the target DNA complementary to crRNA.</text>
</comment>
<organism evidence="14 15">
    <name type="scientific">Pannonibacter phragmitetus</name>
    <dbReference type="NCBI Taxonomy" id="121719"/>
    <lineage>
        <taxon>Bacteria</taxon>
        <taxon>Pseudomonadati</taxon>
        <taxon>Pseudomonadota</taxon>
        <taxon>Alphaproteobacteria</taxon>
        <taxon>Hyphomicrobiales</taxon>
        <taxon>Stappiaceae</taxon>
        <taxon>Pannonibacter</taxon>
    </lineage>
</organism>
<dbReference type="InterPro" id="IPR040619">
    <property type="entry name" value="Cas9_alpha-helical_lobe"/>
</dbReference>
<keyword evidence="6" id="KW-0460">Magnesium</keyword>
<dbReference type="GO" id="GO:0046872">
    <property type="term" value="F:metal ion binding"/>
    <property type="evidence" value="ECO:0007669"/>
    <property type="project" value="UniProtKB-UniRule"/>
</dbReference>